<dbReference type="KEGG" id="dsf:UWK_00663"/>
<proteinExistence type="predicted"/>
<accession>M1P135</accession>
<dbReference type="AlphaFoldDB" id="M1P135"/>
<sequence>MITIVDAVMGTGKSTWAINEVNNNPAKKYIILTPYLDEVDRYKADTSRPDVVALDDDITDTKTAGFRDAIKQGKSVITTHKLFSHLYLEEFPQIQQGEYELIIDETITLVEEEVINKDDFNMLLSTKKIWTEPTKIDGMFIVHPEAHGVDYHGSHRAFMDAARGEHVFRINNTTVVFVVPPEKLTVFKNVHIMTYFFEGSETHCWLQLHKIDFNHKELERDNGGHKLLPHSLNYSGAKYKPLITIFDDKKLNAIGEKGRKLKEPLAQGWFKQKGKDRKKEIKQLKKRWLSLFEQYSVIFKWSLCLN</sequence>
<dbReference type="HOGENOM" id="CLU_051811_0_0_7"/>
<reference evidence="2" key="1">
    <citation type="journal article" date="2013" name="Stand. Genomic Sci.">
        <title>Complete genome sequence of Desulfocapsa sulfexigens, a marine deltaproteobacterium specialized in disproportionating inorganic sulfur compounds.</title>
        <authorList>
            <person name="Finster K.W."/>
            <person name="Kjeldsen K.U."/>
            <person name="Kube M."/>
            <person name="Reinhardt R."/>
            <person name="Mussmann M."/>
            <person name="Amann R."/>
            <person name="Schreiber L."/>
        </authorList>
    </citation>
    <scope>NUCLEOTIDE SEQUENCE [LARGE SCALE GENOMIC DNA]</scope>
    <source>
        <strain evidence="2">DSM 10523 / SB164P1</strain>
    </source>
</reference>
<keyword evidence="2" id="KW-1185">Reference proteome</keyword>
<evidence type="ECO:0000313" key="1">
    <source>
        <dbReference type="EMBL" id="AGF77243.1"/>
    </source>
</evidence>
<dbReference type="Proteomes" id="UP000011721">
    <property type="component" value="Chromosome"/>
</dbReference>
<gene>
    <name evidence="1" type="ordered locus">UWK_00663</name>
</gene>
<organism evidence="1 2">
    <name type="scientific">Desulfocapsa sulfexigens (strain DSM 10523 / SB164P1)</name>
    <dbReference type="NCBI Taxonomy" id="1167006"/>
    <lineage>
        <taxon>Bacteria</taxon>
        <taxon>Pseudomonadati</taxon>
        <taxon>Thermodesulfobacteriota</taxon>
        <taxon>Desulfobulbia</taxon>
        <taxon>Desulfobulbales</taxon>
        <taxon>Desulfocapsaceae</taxon>
        <taxon>Desulfocapsa</taxon>
    </lineage>
</organism>
<name>M1P135_DESSD</name>
<dbReference type="EMBL" id="CP003985">
    <property type="protein sequence ID" value="AGF77243.1"/>
    <property type="molecule type" value="Genomic_DNA"/>
</dbReference>
<evidence type="ECO:0000313" key="2">
    <source>
        <dbReference type="Proteomes" id="UP000011721"/>
    </source>
</evidence>
<dbReference type="eggNOG" id="ENOG502ZASU">
    <property type="taxonomic scope" value="Bacteria"/>
</dbReference>
<dbReference type="RefSeq" id="WP_015402941.1">
    <property type="nucleotide sequence ID" value="NC_020304.1"/>
</dbReference>
<dbReference type="OrthoDB" id="1898893at2"/>
<protein>
    <submittedName>
        <fullName evidence="1">Uncharacterized protein</fullName>
    </submittedName>
</protein>